<dbReference type="InterPro" id="IPR011335">
    <property type="entry name" value="Restrct_endonuc-II-like"/>
</dbReference>
<comment type="caution">
    <text evidence="2">The sequence shown here is derived from an EMBL/GenBank/DDBJ whole genome shotgun (WGS) entry which is preliminary data.</text>
</comment>
<keyword evidence="2" id="KW-0378">Hydrolase</keyword>
<feature type="domain" description="Putative restriction endonuclease" evidence="1">
    <location>
        <begin position="34"/>
        <end position="167"/>
    </location>
</feature>
<dbReference type="EMBL" id="RCDD01000008">
    <property type="protein sequence ID" value="RLK54233.1"/>
    <property type="molecule type" value="Genomic_DNA"/>
</dbReference>
<dbReference type="RefSeq" id="WP_246010198.1">
    <property type="nucleotide sequence ID" value="NZ_RCDD01000008.1"/>
</dbReference>
<organism evidence="2 3">
    <name type="scientific">Actinokineospora cianjurensis</name>
    <dbReference type="NCBI Taxonomy" id="585224"/>
    <lineage>
        <taxon>Bacteria</taxon>
        <taxon>Bacillati</taxon>
        <taxon>Actinomycetota</taxon>
        <taxon>Actinomycetes</taxon>
        <taxon>Pseudonocardiales</taxon>
        <taxon>Pseudonocardiaceae</taxon>
        <taxon>Actinokineospora</taxon>
    </lineage>
</organism>
<gene>
    <name evidence="2" type="ORF">CLV68_6241</name>
</gene>
<keyword evidence="2" id="KW-0255">Endonuclease</keyword>
<dbReference type="PANTHER" id="PTHR35400">
    <property type="entry name" value="SLR1083 PROTEIN"/>
    <property type="match status" value="1"/>
</dbReference>
<dbReference type="InterPro" id="IPR008538">
    <property type="entry name" value="Uma2"/>
</dbReference>
<dbReference type="Pfam" id="PF05685">
    <property type="entry name" value="Uma2"/>
    <property type="match status" value="1"/>
</dbReference>
<evidence type="ECO:0000259" key="1">
    <source>
        <dbReference type="Pfam" id="PF05685"/>
    </source>
</evidence>
<evidence type="ECO:0000313" key="2">
    <source>
        <dbReference type="EMBL" id="RLK54233.1"/>
    </source>
</evidence>
<dbReference type="Gene3D" id="3.90.1570.10">
    <property type="entry name" value="tt1808, chain A"/>
    <property type="match status" value="1"/>
</dbReference>
<protein>
    <submittedName>
        <fullName evidence="2">Uma2 family endonuclease</fullName>
    </submittedName>
</protein>
<dbReference type="InterPro" id="IPR012296">
    <property type="entry name" value="Nuclease_put_TT1808"/>
</dbReference>
<accession>A0A421AWB2</accession>
<reference evidence="2 3" key="1">
    <citation type="submission" date="2018-10" db="EMBL/GenBank/DDBJ databases">
        <title>Genomic Encyclopedia of Archaeal and Bacterial Type Strains, Phase II (KMG-II): from individual species to whole genera.</title>
        <authorList>
            <person name="Goeker M."/>
        </authorList>
    </citation>
    <scope>NUCLEOTIDE SEQUENCE [LARGE SCALE GENOMIC DNA]</scope>
    <source>
        <strain evidence="2 3">DSM 45657</strain>
    </source>
</reference>
<dbReference type="SUPFAM" id="SSF52980">
    <property type="entry name" value="Restriction endonuclease-like"/>
    <property type="match status" value="1"/>
</dbReference>
<dbReference type="PANTHER" id="PTHR35400:SF3">
    <property type="entry name" value="SLL1072 PROTEIN"/>
    <property type="match status" value="1"/>
</dbReference>
<evidence type="ECO:0000313" key="3">
    <source>
        <dbReference type="Proteomes" id="UP000282454"/>
    </source>
</evidence>
<keyword evidence="3" id="KW-1185">Reference proteome</keyword>
<sequence>MIATRRHDIVLSAPRQLLTIAEYAALGPTGRGYTELLEGRLLMSPSPSLSHMSASGELFRIIKPQLPAHLRVVQCLDIDLGYGPPDGPGYSRRADLIVFHESAAERLAAEGGLIQADEVEVVIEIISPGRHRTTRLAKFTEYAEAGIPHYWMVDTSGAPSVQSCHLTETFRYQRNDETRGVFKTEVPFPVTIDLAELE</sequence>
<keyword evidence="2" id="KW-0540">Nuclease</keyword>
<proteinExistence type="predicted"/>
<dbReference type="CDD" id="cd06260">
    <property type="entry name" value="DUF820-like"/>
    <property type="match status" value="1"/>
</dbReference>
<dbReference type="Proteomes" id="UP000282454">
    <property type="component" value="Unassembled WGS sequence"/>
</dbReference>
<name>A0A421AWB2_9PSEU</name>
<dbReference type="AlphaFoldDB" id="A0A421AWB2"/>
<dbReference type="GO" id="GO:0004519">
    <property type="term" value="F:endonuclease activity"/>
    <property type="evidence" value="ECO:0007669"/>
    <property type="project" value="UniProtKB-KW"/>
</dbReference>